<feature type="region of interest" description="Disordered" evidence="1">
    <location>
        <begin position="217"/>
        <end position="238"/>
    </location>
</feature>
<dbReference type="InterPro" id="IPR025836">
    <property type="entry name" value="Zn_knuckle_CX2CX4HX4C"/>
</dbReference>
<feature type="domain" description="Zinc knuckle CX2CX4HX4C" evidence="3">
    <location>
        <begin position="156"/>
        <end position="201"/>
    </location>
</feature>
<feature type="domain" description="DUF4283" evidence="2">
    <location>
        <begin position="40"/>
        <end position="119"/>
    </location>
</feature>
<evidence type="ECO:0000313" key="4">
    <source>
        <dbReference type="EMBL" id="KAG5399594.1"/>
    </source>
</evidence>
<dbReference type="PANTHER" id="PTHR31286:SF178">
    <property type="entry name" value="DUF4283 DOMAIN-CONTAINING PROTEIN"/>
    <property type="match status" value="1"/>
</dbReference>
<gene>
    <name evidence="4" type="primary">A04p002020.1_BraROA</name>
    <name evidence="4" type="ORF">IGI04_014201</name>
</gene>
<dbReference type="InterPro" id="IPR040256">
    <property type="entry name" value="At4g02000-like"/>
</dbReference>
<dbReference type="Pfam" id="PF14392">
    <property type="entry name" value="zf-CCHC_4"/>
    <property type="match status" value="1"/>
</dbReference>
<reference evidence="4 5" key="1">
    <citation type="submission" date="2021-03" db="EMBL/GenBank/DDBJ databases">
        <authorList>
            <person name="King G.J."/>
            <person name="Bancroft I."/>
            <person name="Baten A."/>
            <person name="Bloomfield J."/>
            <person name="Borpatragohain P."/>
            <person name="He Z."/>
            <person name="Irish N."/>
            <person name="Irwin J."/>
            <person name="Liu K."/>
            <person name="Mauleon R.P."/>
            <person name="Moore J."/>
            <person name="Morris R."/>
            <person name="Ostergaard L."/>
            <person name="Wang B."/>
            <person name="Wells R."/>
        </authorList>
    </citation>
    <scope>NUCLEOTIDE SEQUENCE [LARGE SCALE GENOMIC DNA]</scope>
    <source>
        <strain evidence="4">R-o-18</strain>
        <tissue evidence="4">Leaf</tissue>
    </source>
</reference>
<keyword evidence="5" id="KW-1185">Reference proteome</keyword>
<dbReference type="Proteomes" id="UP000823674">
    <property type="component" value="Chromosome A04"/>
</dbReference>
<protein>
    <recommendedName>
        <fullName evidence="6">DUF4283 domain-containing protein</fullName>
    </recommendedName>
</protein>
<organism evidence="4 5">
    <name type="scientific">Brassica rapa subsp. trilocularis</name>
    <dbReference type="NCBI Taxonomy" id="1813537"/>
    <lineage>
        <taxon>Eukaryota</taxon>
        <taxon>Viridiplantae</taxon>
        <taxon>Streptophyta</taxon>
        <taxon>Embryophyta</taxon>
        <taxon>Tracheophyta</taxon>
        <taxon>Spermatophyta</taxon>
        <taxon>Magnoliopsida</taxon>
        <taxon>eudicotyledons</taxon>
        <taxon>Gunneridae</taxon>
        <taxon>Pentapetalae</taxon>
        <taxon>rosids</taxon>
        <taxon>malvids</taxon>
        <taxon>Brassicales</taxon>
        <taxon>Brassicaceae</taxon>
        <taxon>Brassiceae</taxon>
        <taxon>Brassica</taxon>
    </lineage>
</organism>
<evidence type="ECO:0008006" key="6">
    <source>
        <dbReference type="Google" id="ProtNLM"/>
    </source>
</evidence>
<feature type="region of interest" description="Disordered" evidence="1">
    <location>
        <begin position="252"/>
        <end position="421"/>
    </location>
</feature>
<evidence type="ECO:0000259" key="2">
    <source>
        <dbReference type="Pfam" id="PF14111"/>
    </source>
</evidence>
<dbReference type="Pfam" id="PF14111">
    <property type="entry name" value="DUF4283"/>
    <property type="match status" value="1"/>
</dbReference>
<evidence type="ECO:0000313" key="5">
    <source>
        <dbReference type="Proteomes" id="UP000823674"/>
    </source>
</evidence>
<comment type="caution">
    <text evidence="4">The sequence shown here is derived from an EMBL/GenBank/DDBJ whole genome shotgun (WGS) entry which is preliminary data.</text>
</comment>
<sequence>MNRFRKKKKPSLMEELKEMKLLEEGEMVDIPDLEIEDLIEENSLSIIVRCLNPYVYKIGGLVKPLPPIWGLEDKARKREVGENRVQFTFASEGDLQHVLTKGPWFVNGWVVSLDQWTPNPPPEFLERLTFWVGLIELHAKNSNSLEYVRAQLTINTEELLHFRRIARFKSGVTIPTELEYEKLLKICYTCKRLTHDQSRCTQQINIVQEEERAVQRRSQEQSLRKKLSEKESKAKEALQKVPAKGVVIWNAPTETISRGGKSKAHNTPKEDKRKGKRVASNPQLEWRQRIKSVNLGAEEKSTSEDPIWPRSVFHRLGSNEKEQGSGGSKEKRNARGVEGDLRLRLSGDSTVERAEGQSSKSSRSPPSVFERLKCNVLSSSWERENAGGSQAQKKRRQSHSDERRLKKPRTGSHEKKEASPSVFQRLSGIHHDTAAEGNGPMIHSAYAVERTPIHFTHVPVYTSSTY</sequence>
<dbReference type="InterPro" id="IPR025558">
    <property type="entry name" value="DUF4283"/>
</dbReference>
<evidence type="ECO:0000256" key="1">
    <source>
        <dbReference type="SAM" id="MobiDB-lite"/>
    </source>
</evidence>
<dbReference type="PANTHER" id="PTHR31286">
    <property type="entry name" value="GLYCINE-RICH CELL WALL STRUCTURAL PROTEIN 1.8-LIKE"/>
    <property type="match status" value="1"/>
</dbReference>
<feature type="compositionally biased region" description="Basic and acidic residues" evidence="1">
    <location>
        <begin position="317"/>
        <end position="355"/>
    </location>
</feature>
<accession>A0ABQ7MLK1</accession>
<evidence type="ECO:0000259" key="3">
    <source>
        <dbReference type="Pfam" id="PF14392"/>
    </source>
</evidence>
<feature type="compositionally biased region" description="Low complexity" evidence="1">
    <location>
        <begin position="358"/>
        <end position="367"/>
    </location>
</feature>
<name>A0ABQ7MLK1_BRACM</name>
<dbReference type="EMBL" id="JADBGQ010000004">
    <property type="protein sequence ID" value="KAG5399594.1"/>
    <property type="molecule type" value="Genomic_DNA"/>
</dbReference>
<proteinExistence type="predicted"/>